<evidence type="ECO:0000313" key="4">
    <source>
        <dbReference type="Proteomes" id="UP000011721"/>
    </source>
</evidence>
<accession>M1PK13</accession>
<dbReference type="Gene3D" id="3.40.250.10">
    <property type="entry name" value="Rhodanese-like domain"/>
    <property type="match status" value="1"/>
</dbReference>
<evidence type="ECO:0000256" key="1">
    <source>
        <dbReference type="SAM" id="SignalP"/>
    </source>
</evidence>
<reference evidence="4" key="1">
    <citation type="journal article" date="2013" name="Stand. Genomic Sci.">
        <title>Complete genome sequence of Desulfocapsa sulfexigens, a marine deltaproteobacterium specialized in disproportionating inorganic sulfur compounds.</title>
        <authorList>
            <person name="Finster K.W."/>
            <person name="Kjeldsen K.U."/>
            <person name="Kube M."/>
            <person name="Reinhardt R."/>
            <person name="Mussmann M."/>
            <person name="Amann R."/>
            <person name="Schreiber L."/>
        </authorList>
    </citation>
    <scope>NUCLEOTIDE SEQUENCE [LARGE SCALE GENOMIC DNA]</scope>
    <source>
        <strain evidence="4">DSM 10523 / SB164P1</strain>
    </source>
</reference>
<dbReference type="STRING" id="1167006.UWK_03368"/>
<feature type="chain" id="PRO_5004016264" evidence="1">
    <location>
        <begin position="21"/>
        <end position="192"/>
    </location>
</feature>
<dbReference type="InterPro" id="IPR036873">
    <property type="entry name" value="Rhodanese-like_dom_sf"/>
</dbReference>
<dbReference type="InterPro" id="IPR001763">
    <property type="entry name" value="Rhodanese-like_dom"/>
</dbReference>
<evidence type="ECO:0000259" key="2">
    <source>
        <dbReference type="PROSITE" id="PS50206"/>
    </source>
</evidence>
<proteinExistence type="predicted"/>
<dbReference type="eggNOG" id="COG0607">
    <property type="taxonomic scope" value="Bacteria"/>
</dbReference>
<name>M1PK13_DESSD</name>
<evidence type="ECO:0000313" key="3">
    <source>
        <dbReference type="EMBL" id="AGF79885.1"/>
    </source>
</evidence>
<sequence>MKKNLIKFIPFFIMASFMMTGCNQDTSSTTAAAKPAVSTQAKAPKELKYAGSVVGKSNKAKSISISVGKGKEAKTVMVKFDDNTKGVEHASQGHASIIFYEMRDGQPWATVIKPKLAKLPEGVTEIKTAEMKALMDSQEKFVLIDARPAKRYAADHMPGAVNLSVPDYKEKAASVLPKDKDIQLIFYCGGPT</sequence>
<dbReference type="Pfam" id="PF00581">
    <property type="entry name" value="Rhodanese"/>
    <property type="match status" value="1"/>
</dbReference>
<dbReference type="AlphaFoldDB" id="M1PK13"/>
<dbReference type="SUPFAM" id="SSF52821">
    <property type="entry name" value="Rhodanese/Cell cycle control phosphatase"/>
    <property type="match status" value="1"/>
</dbReference>
<keyword evidence="3" id="KW-0808">Transferase</keyword>
<dbReference type="KEGG" id="dsf:UWK_03368"/>
<gene>
    <name evidence="3" type="ordered locus">UWK_03368</name>
</gene>
<dbReference type="OrthoDB" id="5471869at2"/>
<dbReference type="Proteomes" id="UP000011721">
    <property type="component" value="Chromosome"/>
</dbReference>
<dbReference type="PROSITE" id="PS50206">
    <property type="entry name" value="RHODANESE_3"/>
    <property type="match status" value="1"/>
</dbReference>
<dbReference type="EMBL" id="CP003985">
    <property type="protein sequence ID" value="AGF79885.1"/>
    <property type="molecule type" value="Genomic_DNA"/>
</dbReference>
<dbReference type="RefSeq" id="WP_015405567.1">
    <property type="nucleotide sequence ID" value="NC_020304.1"/>
</dbReference>
<feature type="domain" description="Rhodanese" evidence="2">
    <location>
        <begin position="137"/>
        <end position="190"/>
    </location>
</feature>
<dbReference type="CDD" id="cd00158">
    <property type="entry name" value="RHOD"/>
    <property type="match status" value="1"/>
</dbReference>
<protein>
    <submittedName>
        <fullName evidence="3">Rhodanese-related sulfurtransferase</fullName>
    </submittedName>
</protein>
<keyword evidence="4" id="KW-1185">Reference proteome</keyword>
<dbReference type="PROSITE" id="PS51257">
    <property type="entry name" value="PROKAR_LIPOPROTEIN"/>
    <property type="match status" value="1"/>
</dbReference>
<feature type="signal peptide" evidence="1">
    <location>
        <begin position="1"/>
        <end position="20"/>
    </location>
</feature>
<organism evidence="3 4">
    <name type="scientific">Desulfocapsa sulfexigens (strain DSM 10523 / SB164P1)</name>
    <dbReference type="NCBI Taxonomy" id="1167006"/>
    <lineage>
        <taxon>Bacteria</taxon>
        <taxon>Pseudomonadati</taxon>
        <taxon>Thermodesulfobacteriota</taxon>
        <taxon>Desulfobulbia</taxon>
        <taxon>Desulfobulbales</taxon>
        <taxon>Desulfocapsaceae</taxon>
        <taxon>Desulfocapsa</taxon>
    </lineage>
</organism>
<dbReference type="GO" id="GO:0016740">
    <property type="term" value="F:transferase activity"/>
    <property type="evidence" value="ECO:0007669"/>
    <property type="project" value="UniProtKB-KW"/>
</dbReference>
<dbReference type="HOGENOM" id="CLU_1419442_0_0_7"/>
<keyword evidence="1" id="KW-0732">Signal</keyword>